<keyword evidence="2" id="KW-1185">Reference proteome</keyword>
<accession>A0ABV0U8V3</accession>
<proteinExistence type="predicted"/>
<evidence type="ECO:0000313" key="1">
    <source>
        <dbReference type="EMBL" id="MEQ2241607.1"/>
    </source>
</evidence>
<reference evidence="1 2" key="1">
    <citation type="submission" date="2021-06" db="EMBL/GenBank/DDBJ databases">
        <authorList>
            <person name="Palmer J.M."/>
        </authorList>
    </citation>
    <scope>NUCLEOTIDE SEQUENCE [LARGE SCALE GENOMIC DNA]</scope>
    <source>
        <strain evidence="2">if_2019</strain>
        <tissue evidence="1">Muscle</tissue>
    </source>
</reference>
<dbReference type="EMBL" id="JAHRIQ010061420">
    <property type="protein sequence ID" value="MEQ2241607.1"/>
    <property type="molecule type" value="Genomic_DNA"/>
</dbReference>
<comment type="caution">
    <text evidence="1">The sequence shown here is derived from an EMBL/GenBank/DDBJ whole genome shotgun (WGS) entry which is preliminary data.</text>
</comment>
<sequence length="119" mass="12940">MCGALILTQSCTTSTARSTYYNVPSPANILGTPVQLMDIIASQLITWQQLNAFIHSSSCGEDHLLKVKLRIVIRMGKKGDLSYCEMGVVVAARRAGVSTAGSSVFQGLQEMVQKRESFQ</sequence>
<organism evidence="1 2">
    <name type="scientific">Ilyodon furcidens</name>
    <name type="common">goldbreast splitfin</name>
    <dbReference type="NCBI Taxonomy" id="33524"/>
    <lineage>
        <taxon>Eukaryota</taxon>
        <taxon>Metazoa</taxon>
        <taxon>Chordata</taxon>
        <taxon>Craniata</taxon>
        <taxon>Vertebrata</taxon>
        <taxon>Euteleostomi</taxon>
        <taxon>Actinopterygii</taxon>
        <taxon>Neopterygii</taxon>
        <taxon>Teleostei</taxon>
        <taxon>Neoteleostei</taxon>
        <taxon>Acanthomorphata</taxon>
        <taxon>Ovalentaria</taxon>
        <taxon>Atherinomorphae</taxon>
        <taxon>Cyprinodontiformes</taxon>
        <taxon>Goodeidae</taxon>
        <taxon>Ilyodon</taxon>
    </lineage>
</organism>
<evidence type="ECO:0000313" key="2">
    <source>
        <dbReference type="Proteomes" id="UP001482620"/>
    </source>
</evidence>
<dbReference type="Proteomes" id="UP001482620">
    <property type="component" value="Unassembled WGS sequence"/>
</dbReference>
<protein>
    <submittedName>
        <fullName evidence="1">Uncharacterized protein</fullName>
    </submittedName>
</protein>
<name>A0ABV0U8V3_9TELE</name>
<gene>
    <name evidence="1" type="ORF">ILYODFUR_026997</name>
</gene>